<dbReference type="Proteomes" id="UP000317371">
    <property type="component" value="Unassembled WGS sequence"/>
</dbReference>
<dbReference type="OrthoDB" id="162914at2"/>
<dbReference type="Gene3D" id="2.30.110.10">
    <property type="entry name" value="Electron Transport, Fmn-binding Protein, Chain A"/>
    <property type="match status" value="1"/>
</dbReference>
<dbReference type="InParanoid" id="A0A540VMG0"/>
<dbReference type="AlphaFoldDB" id="A0A540VMG0"/>
<dbReference type="SUPFAM" id="SSF50475">
    <property type="entry name" value="FMN-binding split barrel"/>
    <property type="match status" value="1"/>
</dbReference>
<protein>
    <submittedName>
        <fullName evidence="1">Pyridoxamine 5'-phosphate oxidase</fullName>
    </submittedName>
</protein>
<keyword evidence="2" id="KW-1185">Reference proteome</keyword>
<accession>A0A540VMG0</accession>
<gene>
    <name evidence="1" type="ORF">FKZ61_00790</name>
</gene>
<evidence type="ECO:0000313" key="2">
    <source>
        <dbReference type="Proteomes" id="UP000317371"/>
    </source>
</evidence>
<sequence>MEKLPAHVTAVFRCFYTAELTTLGRGGAPVTWPVLPIFWEKRGLFIVATSIGLPQKAFNIRRNPQVSLLYSEPTGSELSSSPAVLVQGQAQVGEQVIVGQEDAEPEIIEAMTAQALKLVQKQPAMGLYMRNPVTRYLMDWYFMRLIITITPQRIHCWDEGDFSRPAHLLEATYVESDRAPSTRVQQRGTLRCGRCGTPGQLPLPSHVGCRAPGAVDPRAA</sequence>
<reference evidence="1 2" key="1">
    <citation type="submission" date="2019-06" db="EMBL/GenBank/DDBJ databases">
        <title>Genome sequence of Litorilinea aerophila BAA-2444.</title>
        <authorList>
            <person name="Maclea K.S."/>
            <person name="Maurais E.G."/>
            <person name="Iannazzi L.C."/>
        </authorList>
    </citation>
    <scope>NUCLEOTIDE SEQUENCE [LARGE SCALE GENOMIC DNA]</scope>
    <source>
        <strain evidence="1 2">ATCC BAA-2444</strain>
    </source>
</reference>
<dbReference type="EMBL" id="VIGC01000001">
    <property type="protein sequence ID" value="TQE97947.1"/>
    <property type="molecule type" value="Genomic_DNA"/>
</dbReference>
<organism evidence="1 2">
    <name type="scientific">Litorilinea aerophila</name>
    <dbReference type="NCBI Taxonomy" id="1204385"/>
    <lineage>
        <taxon>Bacteria</taxon>
        <taxon>Bacillati</taxon>
        <taxon>Chloroflexota</taxon>
        <taxon>Caldilineae</taxon>
        <taxon>Caldilineales</taxon>
        <taxon>Caldilineaceae</taxon>
        <taxon>Litorilinea</taxon>
    </lineage>
</organism>
<dbReference type="RefSeq" id="WP_141608160.1">
    <property type="nucleotide sequence ID" value="NZ_VIGC02000001.1"/>
</dbReference>
<name>A0A540VMG0_9CHLR</name>
<proteinExistence type="predicted"/>
<dbReference type="InterPro" id="IPR012349">
    <property type="entry name" value="Split_barrel_FMN-bd"/>
</dbReference>
<evidence type="ECO:0000313" key="1">
    <source>
        <dbReference type="EMBL" id="TQE97947.1"/>
    </source>
</evidence>
<comment type="caution">
    <text evidence="1">The sequence shown here is derived from an EMBL/GenBank/DDBJ whole genome shotgun (WGS) entry which is preliminary data.</text>
</comment>